<organism evidence="6 7">
    <name type="scientific">Eiseniibacteriota bacterium</name>
    <dbReference type="NCBI Taxonomy" id="2212470"/>
    <lineage>
        <taxon>Bacteria</taxon>
        <taxon>Candidatus Eiseniibacteriota</taxon>
    </lineage>
</organism>
<evidence type="ECO:0000256" key="3">
    <source>
        <dbReference type="ARBA" id="ARBA00022842"/>
    </source>
</evidence>
<accession>A0A849SPF0</accession>
<dbReference type="EMBL" id="JABFRW010000036">
    <property type="protein sequence ID" value="NOT33270.1"/>
    <property type="molecule type" value="Genomic_DNA"/>
</dbReference>
<evidence type="ECO:0000256" key="4">
    <source>
        <dbReference type="RuleBase" id="RU003476"/>
    </source>
</evidence>
<dbReference type="InterPro" id="IPR020084">
    <property type="entry name" value="NUDIX_hydrolase_CS"/>
</dbReference>
<evidence type="ECO:0000256" key="1">
    <source>
        <dbReference type="ARBA" id="ARBA00001946"/>
    </source>
</evidence>
<dbReference type="SUPFAM" id="SSF55811">
    <property type="entry name" value="Nudix"/>
    <property type="match status" value="1"/>
</dbReference>
<dbReference type="PANTHER" id="PTHR43222">
    <property type="entry name" value="NUDIX HYDROLASE 23"/>
    <property type="match status" value="1"/>
</dbReference>
<comment type="caution">
    <text evidence="6">The sequence shown here is derived from an EMBL/GenBank/DDBJ whole genome shotgun (WGS) entry which is preliminary data.</text>
</comment>
<dbReference type="InterPro" id="IPR015797">
    <property type="entry name" value="NUDIX_hydrolase-like_dom_sf"/>
</dbReference>
<evidence type="ECO:0000259" key="5">
    <source>
        <dbReference type="PROSITE" id="PS51462"/>
    </source>
</evidence>
<dbReference type="CDD" id="cd04673">
    <property type="entry name" value="NUDIX_ADPRase"/>
    <property type="match status" value="1"/>
</dbReference>
<dbReference type="PANTHER" id="PTHR43222:SF2">
    <property type="entry name" value="NUDIX HYDROLASE 23, CHLOROPLASTIC"/>
    <property type="match status" value="1"/>
</dbReference>
<evidence type="ECO:0000256" key="2">
    <source>
        <dbReference type="ARBA" id="ARBA00022801"/>
    </source>
</evidence>
<dbReference type="Pfam" id="PF00293">
    <property type="entry name" value="NUDIX"/>
    <property type="match status" value="1"/>
</dbReference>
<protein>
    <submittedName>
        <fullName evidence="6">NUDIX hydrolase</fullName>
    </submittedName>
</protein>
<dbReference type="PROSITE" id="PS00893">
    <property type="entry name" value="NUDIX_BOX"/>
    <property type="match status" value="1"/>
</dbReference>
<feature type="non-terminal residue" evidence="6">
    <location>
        <position position="176"/>
    </location>
</feature>
<gene>
    <name evidence="6" type="ORF">HOP12_03775</name>
</gene>
<dbReference type="AlphaFoldDB" id="A0A849SPF0"/>
<comment type="cofactor">
    <cofactor evidence="1">
        <name>Mg(2+)</name>
        <dbReference type="ChEBI" id="CHEBI:18420"/>
    </cofactor>
</comment>
<feature type="domain" description="Nudix hydrolase" evidence="5">
    <location>
        <begin position="38"/>
        <end position="165"/>
    </location>
</feature>
<dbReference type="PRINTS" id="PR00502">
    <property type="entry name" value="NUDIXFAMILY"/>
</dbReference>
<evidence type="ECO:0000313" key="7">
    <source>
        <dbReference type="Proteomes" id="UP000580839"/>
    </source>
</evidence>
<dbReference type="PROSITE" id="PS51462">
    <property type="entry name" value="NUDIX"/>
    <property type="match status" value="1"/>
</dbReference>
<evidence type="ECO:0000313" key="6">
    <source>
        <dbReference type="EMBL" id="NOT33270.1"/>
    </source>
</evidence>
<keyword evidence="2 4" id="KW-0378">Hydrolase</keyword>
<dbReference type="InterPro" id="IPR020476">
    <property type="entry name" value="Nudix_hydrolase"/>
</dbReference>
<name>A0A849SPF0_UNCEI</name>
<keyword evidence="3" id="KW-0460">Magnesium</keyword>
<dbReference type="InterPro" id="IPR000086">
    <property type="entry name" value="NUDIX_hydrolase_dom"/>
</dbReference>
<comment type="similarity">
    <text evidence="4">Belongs to the Nudix hydrolase family.</text>
</comment>
<proteinExistence type="inferred from homology"/>
<sequence length="176" mass="19570">MTMPARPRHCLLCGTPLVMRDDRGQERPTCPACGWIYYRNPAPAAGVIVAGDDGVLLVKRRWEPAAGAWCLPAGFMEYGETPEHCAVRELREETGIEARLIGLFGVYAGLDDPRVRAVLILYTAEATGGKLEPGDDAIEARWFALDRLPRRIAFAAHRRALQRFRAARKRAAGTRR</sequence>
<reference evidence="6 7" key="1">
    <citation type="submission" date="2020-04" db="EMBL/GenBank/DDBJ databases">
        <title>Metagenomic profiling of ammonia- and methane-oxidizing microorganisms in a Dutch drinking water treatment plant.</title>
        <authorList>
            <person name="Poghosyan L."/>
            <person name="Leucker S."/>
        </authorList>
    </citation>
    <scope>NUCLEOTIDE SEQUENCE [LARGE SCALE GENOMIC DNA]</scope>
    <source>
        <strain evidence="6">S-RSF-IL-03</strain>
    </source>
</reference>
<dbReference type="Gene3D" id="3.90.79.10">
    <property type="entry name" value="Nucleoside Triphosphate Pyrophosphohydrolase"/>
    <property type="match status" value="1"/>
</dbReference>
<dbReference type="Proteomes" id="UP000580839">
    <property type="component" value="Unassembled WGS sequence"/>
</dbReference>
<dbReference type="GO" id="GO:0016787">
    <property type="term" value="F:hydrolase activity"/>
    <property type="evidence" value="ECO:0007669"/>
    <property type="project" value="UniProtKB-KW"/>
</dbReference>